<sequence length="226" mass="26589">MARYKPLFAQKNLPLKHVWQEDLGFRAAKNRNNAIQEATGEYIITIDTDIILSPMFIYDHLYFARPKVLLQGGRILLTPKESAKILRQQDFSLAYAKKSFKNRRILSLAKFIYKHRRVTQKIFQKHTMVVGVRSCNMSFSREDCLAIEGFNENFVGWGREDSEFVARFLFNHGVLKPLKFCALVYHLHHQENTRDLLPENHTLYLQTLKAQRIRWKDPSKSLYCPN</sequence>
<dbReference type="SUPFAM" id="SSF53448">
    <property type="entry name" value="Nucleotide-diphospho-sugar transferases"/>
    <property type="match status" value="1"/>
</dbReference>
<name>A0ABN6I514_9HELI</name>
<dbReference type="InterPro" id="IPR029044">
    <property type="entry name" value="Nucleotide-diphossugar_trans"/>
</dbReference>
<feature type="domain" description="Glycosyltransferase 2-like" evidence="2">
    <location>
        <begin position="24"/>
        <end position="89"/>
    </location>
</feature>
<protein>
    <submittedName>
        <fullName evidence="4">Uncharacterized protein</fullName>
    </submittedName>
</protein>
<evidence type="ECO:0000313" key="4">
    <source>
        <dbReference type="EMBL" id="BCZ17614.1"/>
    </source>
</evidence>
<accession>A0ABN6I514</accession>
<evidence type="ECO:0000259" key="2">
    <source>
        <dbReference type="Pfam" id="PF00535"/>
    </source>
</evidence>
<organism evidence="4 5">
    <name type="scientific">Helicobacter gastrocanis</name>
    <dbReference type="NCBI Taxonomy" id="2849641"/>
    <lineage>
        <taxon>Bacteria</taxon>
        <taxon>Pseudomonadati</taxon>
        <taxon>Campylobacterota</taxon>
        <taxon>Epsilonproteobacteria</taxon>
        <taxon>Campylobacterales</taxon>
        <taxon>Helicobacteraceae</taxon>
        <taxon>Helicobacter</taxon>
    </lineage>
</organism>
<proteinExistence type="predicted"/>
<dbReference type="Gene3D" id="3.90.550.10">
    <property type="entry name" value="Spore Coat Polysaccharide Biosynthesis Protein SpsA, Chain A"/>
    <property type="match status" value="1"/>
</dbReference>
<keyword evidence="5" id="KW-1185">Reference proteome</keyword>
<dbReference type="InterPro" id="IPR027791">
    <property type="entry name" value="Galactosyl_T_C"/>
</dbReference>
<dbReference type="Proteomes" id="UP000826775">
    <property type="component" value="Chromosome"/>
</dbReference>
<feature type="domain" description="Galactosyltransferase C-terminal" evidence="3">
    <location>
        <begin position="130"/>
        <end position="189"/>
    </location>
</feature>
<gene>
    <name evidence="4" type="ORF">NHP190003_08960</name>
</gene>
<dbReference type="Pfam" id="PF02709">
    <property type="entry name" value="Glyco_transf_7C"/>
    <property type="match status" value="1"/>
</dbReference>
<dbReference type="Pfam" id="PF00535">
    <property type="entry name" value="Glycos_transf_2"/>
    <property type="match status" value="1"/>
</dbReference>
<evidence type="ECO:0000313" key="5">
    <source>
        <dbReference type="Proteomes" id="UP000826775"/>
    </source>
</evidence>
<evidence type="ECO:0000259" key="3">
    <source>
        <dbReference type="Pfam" id="PF02709"/>
    </source>
</evidence>
<dbReference type="InterPro" id="IPR001173">
    <property type="entry name" value="Glyco_trans_2-like"/>
</dbReference>
<evidence type="ECO:0000256" key="1">
    <source>
        <dbReference type="ARBA" id="ARBA00022679"/>
    </source>
</evidence>
<keyword evidence="1" id="KW-0808">Transferase</keyword>
<reference evidence="4 5" key="1">
    <citation type="submission" date="2021-07" db="EMBL/GenBank/DDBJ databases">
        <title>Novel Helicobacter sp. Isolated from a dog.</title>
        <authorList>
            <person name="Rimbara E."/>
            <person name="Suzuki M."/>
        </authorList>
    </citation>
    <scope>NUCLEOTIDE SEQUENCE [LARGE SCALE GENOMIC DNA]</scope>
    <source>
        <strain evidence="5">NHP19-003</strain>
    </source>
</reference>
<dbReference type="EMBL" id="AP024814">
    <property type="protein sequence ID" value="BCZ17614.1"/>
    <property type="molecule type" value="Genomic_DNA"/>
</dbReference>